<dbReference type="InterPro" id="IPR011322">
    <property type="entry name" value="N-reg_PII-like_a/b"/>
</dbReference>
<keyword evidence="3" id="KW-1185">Reference proteome</keyword>
<dbReference type="EMBL" id="JAKIKT010000001">
    <property type="protein sequence ID" value="MCL2912414.1"/>
    <property type="molecule type" value="Genomic_DNA"/>
</dbReference>
<reference evidence="2 3" key="1">
    <citation type="submission" date="2022-01" db="EMBL/GenBank/DDBJ databases">
        <title>Whole genome-based taxonomy of the Shewanellaceae.</title>
        <authorList>
            <person name="Martin-Rodriguez A.J."/>
        </authorList>
    </citation>
    <scope>NUCLEOTIDE SEQUENCE [LARGE SCALE GENOMIC DNA]</scope>
    <source>
        <strain evidence="2 3">DSM 21332</strain>
    </source>
</reference>
<evidence type="ECO:0000256" key="1">
    <source>
        <dbReference type="ARBA" id="ARBA00010169"/>
    </source>
</evidence>
<dbReference type="InterPro" id="IPR015867">
    <property type="entry name" value="N-reg_PII/ATP_PRibTrfase_C"/>
</dbReference>
<dbReference type="InterPro" id="IPR004323">
    <property type="entry name" value="Ion_tolerance_CutA"/>
</dbReference>
<evidence type="ECO:0000313" key="2">
    <source>
        <dbReference type="EMBL" id="MCL2912414.1"/>
    </source>
</evidence>
<sequence>MQYDSEYLLVLTTCPSKEEASALARTLVEQKLAACVQISAPITSRYSWDGKVCEEQEFSLQIKCLAACYDALQQAVIASHPYEVPELIAVPVSQGLPAYLEWIKENSQS</sequence>
<dbReference type="RefSeq" id="WP_249247242.1">
    <property type="nucleotide sequence ID" value="NZ_JAKIKT010000001.1"/>
</dbReference>
<evidence type="ECO:0000313" key="3">
    <source>
        <dbReference type="Proteomes" id="UP001202831"/>
    </source>
</evidence>
<dbReference type="PANTHER" id="PTHR23419">
    <property type="entry name" value="DIVALENT CATION TOLERANCE CUTA-RELATED"/>
    <property type="match status" value="1"/>
</dbReference>
<dbReference type="Gene3D" id="3.30.70.120">
    <property type="match status" value="1"/>
</dbReference>
<organism evidence="2 3">
    <name type="scientific">Shewanella corallii</name>
    <dbReference type="NCBI Taxonomy" id="560080"/>
    <lineage>
        <taxon>Bacteria</taxon>
        <taxon>Pseudomonadati</taxon>
        <taxon>Pseudomonadota</taxon>
        <taxon>Gammaproteobacteria</taxon>
        <taxon>Alteromonadales</taxon>
        <taxon>Shewanellaceae</taxon>
        <taxon>Shewanella</taxon>
    </lineage>
</organism>
<accession>A0ABT0N1V6</accession>
<comment type="caution">
    <text evidence="2">The sequence shown here is derived from an EMBL/GenBank/DDBJ whole genome shotgun (WGS) entry which is preliminary data.</text>
</comment>
<proteinExistence type="inferred from homology"/>
<comment type="similarity">
    <text evidence="1">Belongs to the CutA family.</text>
</comment>
<gene>
    <name evidence="2" type="ORF">L2725_01220</name>
</gene>
<dbReference type="PANTHER" id="PTHR23419:SF8">
    <property type="entry name" value="FI09726P"/>
    <property type="match status" value="1"/>
</dbReference>
<dbReference type="SUPFAM" id="SSF54913">
    <property type="entry name" value="GlnB-like"/>
    <property type="match status" value="1"/>
</dbReference>
<protein>
    <submittedName>
        <fullName evidence="2">Divalent-cation tolerance protein CutA</fullName>
    </submittedName>
</protein>
<dbReference type="Pfam" id="PF03091">
    <property type="entry name" value="CutA1"/>
    <property type="match status" value="1"/>
</dbReference>
<dbReference type="Proteomes" id="UP001202831">
    <property type="component" value="Unassembled WGS sequence"/>
</dbReference>
<name>A0ABT0N1V6_9GAMM</name>